<dbReference type="AlphaFoldDB" id="A0A167VCW7"/>
<evidence type="ECO:0000313" key="1">
    <source>
        <dbReference type="EMBL" id="KZP04874.1"/>
    </source>
</evidence>
<evidence type="ECO:0000313" key="2">
    <source>
        <dbReference type="Proteomes" id="UP000076532"/>
    </source>
</evidence>
<protein>
    <submittedName>
        <fullName evidence="1">Uncharacterized protein</fullName>
    </submittedName>
</protein>
<dbReference type="STRING" id="436010.A0A167VCW7"/>
<reference evidence="1 2" key="1">
    <citation type="journal article" date="2016" name="Mol. Biol. Evol.">
        <title>Comparative Genomics of Early-Diverging Mushroom-Forming Fungi Provides Insights into the Origins of Lignocellulose Decay Capabilities.</title>
        <authorList>
            <person name="Nagy L.G."/>
            <person name="Riley R."/>
            <person name="Tritt A."/>
            <person name="Adam C."/>
            <person name="Daum C."/>
            <person name="Floudas D."/>
            <person name="Sun H."/>
            <person name="Yadav J.S."/>
            <person name="Pangilinan J."/>
            <person name="Larsson K.H."/>
            <person name="Matsuura K."/>
            <person name="Barry K."/>
            <person name="Labutti K."/>
            <person name="Kuo R."/>
            <person name="Ohm R.A."/>
            <person name="Bhattacharya S.S."/>
            <person name="Shirouzu T."/>
            <person name="Yoshinaga Y."/>
            <person name="Martin F.M."/>
            <person name="Grigoriev I.V."/>
            <person name="Hibbett D.S."/>
        </authorList>
    </citation>
    <scope>NUCLEOTIDE SEQUENCE [LARGE SCALE GENOMIC DNA]</scope>
    <source>
        <strain evidence="1 2">CBS 109695</strain>
    </source>
</reference>
<proteinExistence type="predicted"/>
<name>A0A167VCW7_9AGAM</name>
<dbReference type="EMBL" id="KV417881">
    <property type="protein sequence ID" value="KZP04874.1"/>
    <property type="molecule type" value="Genomic_DNA"/>
</dbReference>
<keyword evidence="2" id="KW-1185">Reference proteome</keyword>
<gene>
    <name evidence="1" type="ORF">FIBSPDRAFT_702771</name>
</gene>
<accession>A0A167VCW7</accession>
<dbReference type="Proteomes" id="UP000076532">
    <property type="component" value="Unassembled WGS sequence"/>
</dbReference>
<sequence>LLWEADNPPPSMHIHLEKEVLESYITGYQGDESFKRKWEDTDYPAKEWNPGNRFYKDKTGLLFFRDADYQPRLCVPKSEQATLLKEAHDQPFGGVHVG</sequence>
<organism evidence="1 2">
    <name type="scientific">Athelia psychrophila</name>
    <dbReference type="NCBI Taxonomy" id="1759441"/>
    <lineage>
        <taxon>Eukaryota</taxon>
        <taxon>Fungi</taxon>
        <taxon>Dikarya</taxon>
        <taxon>Basidiomycota</taxon>
        <taxon>Agaricomycotina</taxon>
        <taxon>Agaricomycetes</taxon>
        <taxon>Agaricomycetidae</taxon>
        <taxon>Atheliales</taxon>
        <taxon>Atheliaceae</taxon>
        <taxon>Athelia</taxon>
    </lineage>
</organism>
<feature type="non-terminal residue" evidence="1">
    <location>
        <position position="1"/>
    </location>
</feature>
<feature type="non-terminal residue" evidence="1">
    <location>
        <position position="98"/>
    </location>
</feature>
<dbReference type="OrthoDB" id="3245961at2759"/>